<feature type="transmembrane region" description="Helical" evidence="2">
    <location>
        <begin position="6"/>
        <end position="26"/>
    </location>
</feature>
<organism evidence="3 4">
    <name type="scientific">Actinoplanes campanulatus</name>
    <dbReference type="NCBI Taxonomy" id="113559"/>
    <lineage>
        <taxon>Bacteria</taxon>
        <taxon>Bacillati</taxon>
        <taxon>Actinomycetota</taxon>
        <taxon>Actinomycetes</taxon>
        <taxon>Micromonosporales</taxon>
        <taxon>Micromonosporaceae</taxon>
        <taxon>Actinoplanes</taxon>
    </lineage>
</organism>
<gene>
    <name evidence="3" type="ORF">FHR83_003810</name>
</gene>
<keyword evidence="2" id="KW-1133">Transmembrane helix</keyword>
<evidence type="ECO:0000313" key="4">
    <source>
        <dbReference type="Proteomes" id="UP000590749"/>
    </source>
</evidence>
<sequence length="152" mass="15573">MKLSPGVLAGWIFADLMAAFLVIAMGSQISTPPVTRAAPGSSASAPAGRKPAPARSAPLGLELKPVEIDLPDTSSVAAIRRTIRQEAPQLAGRRAGMVLTFGRGGPATGKAVAAGVNGKLPGVDPKLFGGAVYRNFHTTGGITNIEIYLYPP</sequence>
<accession>A0A7W5AHG4</accession>
<feature type="region of interest" description="Disordered" evidence="1">
    <location>
        <begin position="33"/>
        <end position="57"/>
    </location>
</feature>
<reference evidence="3 4" key="1">
    <citation type="submission" date="2020-08" db="EMBL/GenBank/DDBJ databases">
        <title>Genomic Encyclopedia of Type Strains, Phase III (KMG-III): the genomes of soil and plant-associated and newly described type strains.</title>
        <authorList>
            <person name="Whitman W."/>
        </authorList>
    </citation>
    <scope>NUCLEOTIDE SEQUENCE [LARGE SCALE GENOMIC DNA]</scope>
    <source>
        <strain evidence="3 4">CECT 3287</strain>
    </source>
</reference>
<evidence type="ECO:0000256" key="1">
    <source>
        <dbReference type="SAM" id="MobiDB-lite"/>
    </source>
</evidence>
<evidence type="ECO:0000313" key="3">
    <source>
        <dbReference type="EMBL" id="MBB3096140.1"/>
    </source>
</evidence>
<protein>
    <submittedName>
        <fullName evidence="3">Uncharacterized protein</fullName>
    </submittedName>
</protein>
<evidence type="ECO:0000256" key="2">
    <source>
        <dbReference type="SAM" id="Phobius"/>
    </source>
</evidence>
<feature type="compositionally biased region" description="Low complexity" evidence="1">
    <location>
        <begin position="36"/>
        <end position="57"/>
    </location>
</feature>
<dbReference type="AlphaFoldDB" id="A0A7W5AHG4"/>
<proteinExistence type="predicted"/>
<keyword evidence="2" id="KW-0472">Membrane</keyword>
<name>A0A7W5AHG4_9ACTN</name>
<dbReference type="EMBL" id="JACHXF010000007">
    <property type="protein sequence ID" value="MBB3096140.1"/>
    <property type="molecule type" value="Genomic_DNA"/>
</dbReference>
<keyword evidence="2" id="KW-0812">Transmembrane</keyword>
<comment type="caution">
    <text evidence="3">The sequence shown here is derived from an EMBL/GenBank/DDBJ whole genome shotgun (WGS) entry which is preliminary data.</text>
</comment>
<dbReference type="RefSeq" id="WP_183221410.1">
    <property type="nucleotide sequence ID" value="NZ_BMPW01000005.1"/>
</dbReference>
<dbReference type="Proteomes" id="UP000590749">
    <property type="component" value="Unassembled WGS sequence"/>
</dbReference>
<keyword evidence="4" id="KW-1185">Reference proteome</keyword>